<accession>A0A1M5DDR2</accession>
<keyword evidence="2" id="KW-1185">Reference proteome</keyword>
<dbReference type="AlphaFoldDB" id="A0A1M5DDR2"/>
<gene>
    <name evidence="1" type="ORF">SAMN02745158_04506</name>
</gene>
<dbReference type="STRING" id="1122155.SAMN02745158_04506"/>
<organism evidence="1 2">
    <name type="scientific">Lactonifactor longoviformis DSM 17459</name>
    <dbReference type="NCBI Taxonomy" id="1122155"/>
    <lineage>
        <taxon>Bacteria</taxon>
        <taxon>Bacillati</taxon>
        <taxon>Bacillota</taxon>
        <taxon>Clostridia</taxon>
        <taxon>Eubacteriales</taxon>
        <taxon>Clostridiaceae</taxon>
        <taxon>Lactonifactor</taxon>
    </lineage>
</organism>
<evidence type="ECO:0000313" key="2">
    <source>
        <dbReference type="Proteomes" id="UP000184245"/>
    </source>
</evidence>
<name>A0A1M5DDR2_9CLOT</name>
<protein>
    <submittedName>
        <fullName evidence="1">Uncharacterized protein</fullName>
    </submittedName>
</protein>
<dbReference type="OrthoDB" id="5522207at2"/>
<proteinExistence type="predicted"/>
<dbReference type="RefSeq" id="WP_072854973.1">
    <property type="nucleotide sequence ID" value="NZ_FQVI01000071.1"/>
</dbReference>
<sequence>MTIKTHISAGVAVAMNRSDDFNQFILDSIHRHLSGDWGEVSDSDMESNNTDPLYSLSAYIAPDGQKIWIKQDCTILTVLFPEEY</sequence>
<evidence type="ECO:0000313" key="1">
    <source>
        <dbReference type="EMBL" id="SHF65066.1"/>
    </source>
</evidence>
<dbReference type="Proteomes" id="UP000184245">
    <property type="component" value="Unassembled WGS sequence"/>
</dbReference>
<dbReference type="EMBL" id="FQVI01000071">
    <property type="protein sequence ID" value="SHF65066.1"/>
    <property type="molecule type" value="Genomic_DNA"/>
</dbReference>
<reference evidence="1 2" key="1">
    <citation type="submission" date="2016-11" db="EMBL/GenBank/DDBJ databases">
        <authorList>
            <person name="Jaros S."/>
            <person name="Januszkiewicz K."/>
            <person name="Wedrychowicz H."/>
        </authorList>
    </citation>
    <scope>NUCLEOTIDE SEQUENCE [LARGE SCALE GENOMIC DNA]</scope>
    <source>
        <strain evidence="1 2">DSM 17459</strain>
    </source>
</reference>